<sequence length="816" mass="94673">MENDKLKTPSFHSCVRQLGHLTGQKFKADDLEKTDFFSYLNIYWQTLANVHIDQQLVELLVHHETHTAISLNDWKAYLGVFKESNSSTIKDEYITLDKPIQNLENEVVEIDGSVNENKAHKNVLKDIRRALIGSRKTVKEQLEFLTEIYQNPSEQGLIFWMLDLNAINKATSTLSRYLTEVGEAFLYGTRDEDITSYQAHQYEFLYDSIVAKKNILNIGYTQTVLNSLHQSLKKHFGALHVHLNRENDPKIVSSSLISTDLYQHILLSVSNQTTLSSYNRSMMKVIFTLLYRTGLRINELLGIRLTDLEYDPYTYKDINLIIRSNSHRALKSDDGTRRISLPVLLKPDEFEGLQTYFIERTRSKKEGKYLFAFEGLLTPLDRGSVDRVFKEVIGPNYQHLVLHSFRHNALSNMSVILRCRQEILDIFTDYNEDEAQRIKEDLLGRMRTNSGHHWDALMEFAGHADLDTTFSSYIHTVDIISAHLLDQASMELPVDVVTKLTNKARRSFNQHNPKALDFENNCIDLTKIREFINRELNIRKIDNSKQYFLKSNTEEGSTIVSPIFGKYARWQIEEFLSEIEAGKTVSEAAQHHFVYEDAVGLYNRALLLAADENGKAHYKLISKYKQPKSGHLLIAPTLPTIAKEQQLVQESFIKLEKLYLDQSMKECVQSMLSTFYKKANSSHSDLRFKFNEKQMFYDYLDIAIKILPARYWRINISSYQMKRITKPKKGELKYQKMVNEEKKLETIKEFKADYRQLSKNLTNDDYYSGYSLSVVNPKEREIVNSTSNEATRASSSLMKYVMHLLLIVDVSFELVR</sequence>
<dbReference type="InterPro" id="IPR013762">
    <property type="entry name" value="Integrase-like_cat_sf"/>
</dbReference>
<evidence type="ECO:0000259" key="5">
    <source>
        <dbReference type="PROSITE" id="PS51898"/>
    </source>
</evidence>
<dbReference type="CDD" id="cd00397">
    <property type="entry name" value="DNA_BRE_C"/>
    <property type="match status" value="1"/>
</dbReference>
<accession>A0ABM5ZYS3</accession>
<dbReference type="RefSeq" id="WP_062844846.1">
    <property type="nucleotide sequence ID" value="NZ_CP014945.1"/>
</dbReference>
<evidence type="ECO:0000313" key="7">
    <source>
        <dbReference type="Proteomes" id="UP000076104"/>
    </source>
</evidence>
<feature type="domain" description="Tyr recombinase" evidence="5">
    <location>
        <begin position="252"/>
        <end position="489"/>
    </location>
</feature>
<dbReference type="Pfam" id="PF00589">
    <property type="entry name" value="Phage_integrase"/>
    <property type="match status" value="1"/>
</dbReference>
<dbReference type="Proteomes" id="UP000076104">
    <property type="component" value="Chromosome"/>
</dbReference>
<dbReference type="Gene3D" id="1.10.443.10">
    <property type="entry name" value="Intergrase catalytic core"/>
    <property type="match status" value="1"/>
</dbReference>
<evidence type="ECO:0000256" key="3">
    <source>
        <dbReference type="ARBA" id="ARBA00023125"/>
    </source>
</evidence>
<keyword evidence="2" id="KW-0229">DNA integration</keyword>
<dbReference type="PANTHER" id="PTHR30349">
    <property type="entry name" value="PHAGE INTEGRASE-RELATED"/>
    <property type="match status" value="1"/>
</dbReference>
<evidence type="ECO:0000256" key="1">
    <source>
        <dbReference type="ARBA" id="ARBA00008857"/>
    </source>
</evidence>
<keyword evidence="7" id="KW-1185">Reference proteome</keyword>
<dbReference type="InterPro" id="IPR011010">
    <property type="entry name" value="DNA_brk_join_enz"/>
</dbReference>
<reference evidence="6 7" key="1">
    <citation type="submission" date="2016-03" db="EMBL/GenBank/DDBJ databases">
        <title>Genome sequencing of Psychrobacter alimentarius PAMC 27889.</title>
        <authorList>
            <person name="Lee J."/>
            <person name="Kim O.-S."/>
        </authorList>
    </citation>
    <scope>NUCLEOTIDE SEQUENCE [LARGE SCALE GENOMIC DNA]</scope>
    <source>
        <strain evidence="6 7">PAMC 27889</strain>
    </source>
</reference>
<protein>
    <recommendedName>
        <fullName evidence="5">Tyr recombinase domain-containing protein</fullName>
    </recommendedName>
</protein>
<dbReference type="GeneID" id="33059809"/>
<proteinExistence type="inferred from homology"/>
<dbReference type="PROSITE" id="PS51898">
    <property type="entry name" value="TYR_RECOMBINASE"/>
    <property type="match status" value="1"/>
</dbReference>
<dbReference type="EMBL" id="CP014945">
    <property type="protein sequence ID" value="AMT97260.1"/>
    <property type="molecule type" value="Genomic_DNA"/>
</dbReference>
<dbReference type="PANTHER" id="PTHR30349:SF41">
    <property type="entry name" value="INTEGRASE_RECOMBINASE PROTEIN MJ0367-RELATED"/>
    <property type="match status" value="1"/>
</dbReference>
<dbReference type="InterPro" id="IPR050090">
    <property type="entry name" value="Tyrosine_recombinase_XerCD"/>
</dbReference>
<evidence type="ECO:0000256" key="2">
    <source>
        <dbReference type="ARBA" id="ARBA00022908"/>
    </source>
</evidence>
<comment type="similarity">
    <text evidence="1">Belongs to the 'phage' integrase family.</text>
</comment>
<organism evidence="6 7">
    <name type="scientific">Psychrobacter alimentarius</name>
    <dbReference type="NCBI Taxonomy" id="261164"/>
    <lineage>
        <taxon>Bacteria</taxon>
        <taxon>Pseudomonadati</taxon>
        <taxon>Pseudomonadota</taxon>
        <taxon>Gammaproteobacteria</taxon>
        <taxon>Moraxellales</taxon>
        <taxon>Moraxellaceae</taxon>
        <taxon>Psychrobacter</taxon>
    </lineage>
</organism>
<dbReference type="SUPFAM" id="SSF56349">
    <property type="entry name" value="DNA breaking-rejoining enzymes"/>
    <property type="match status" value="1"/>
</dbReference>
<keyword evidence="3" id="KW-0238">DNA-binding</keyword>
<gene>
    <name evidence="6" type="ORF">A3K91_1660</name>
</gene>
<dbReference type="InterPro" id="IPR002104">
    <property type="entry name" value="Integrase_catalytic"/>
</dbReference>
<name>A0ABM5ZYS3_9GAMM</name>
<keyword evidence="4" id="KW-0233">DNA recombination</keyword>
<evidence type="ECO:0000256" key="4">
    <source>
        <dbReference type="ARBA" id="ARBA00023172"/>
    </source>
</evidence>
<evidence type="ECO:0000313" key="6">
    <source>
        <dbReference type="EMBL" id="AMT97260.1"/>
    </source>
</evidence>